<dbReference type="OrthoDB" id="2115692at2759"/>
<gene>
    <name evidence="2" type="ORF">DRE_03238</name>
</gene>
<feature type="domain" description="N-acetyltransferase" evidence="1">
    <location>
        <begin position="1"/>
        <end position="81"/>
    </location>
</feature>
<dbReference type="PROSITE" id="PS51186">
    <property type="entry name" value="GNAT"/>
    <property type="match status" value="1"/>
</dbReference>
<dbReference type="CDD" id="cd04301">
    <property type="entry name" value="NAT_SF"/>
    <property type="match status" value="1"/>
</dbReference>
<organism evidence="2 3">
    <name type="scientific">Drechslerella stenobrocha 248</name>
    <dbReference type="NCBI Taxonomy" id="1043628"/>
    <lineage>
        <taxon>Eukaryota</taxon>
        <taxon>Fungi</taxon>
        <taxon>Dikarya</taxon>
        <taxon>Ascomycota</taxon>
        <taxon>Pezizomycotina</taxon>
        <taxon>Orbiliomycetes</taxon>
        <taxon>Orbiliales</taxon>
        <taxon>Orbiliaceae</taxon>
        <taxon>Drechslerella</taxon>
    </lineage>
</organism>
<accession>W7I641</accession>
<dbReference type="SUPFAM" id="SSF55729">
    <property type="entry name" value="Acyl-CoA N-acyltransferases (Nat)"/>
    <property type="match status" value="1"/>
</dbReference>
<dbReference type="GO" id="GO:0016747">
    <property type="term" value="F:acyltransferase activity, transferring groups other than amino-acyl groups"/>
    <property type="evidence" value="ECO:0007669"/>
    <property type="project" value="InterPro"/>
</dbReference>
<dbReference type="PANTHER" id="PTHR42791">
    <property type="entry name" value="GNAT FAMILY ACETYLTRANSFERASE"/>
    <property type="match status" value="1"/>
</dbReference>
<dbReference type="PANTHER" id="PTHR42791:SF2">
    <property type="entry name" value="N-ACETYLTRANSFERASE DOMAIN-CONTAINING PROTEIN"/>
    <property type="match status" value="1"/>
</dbReference>
<evidence type="ECO:0000313" key="3">
    <source>
        <dbReference type="Proteomes" id="UP000024837"/>
    </source>
</evidence>
<dbReference type="InterPro" id="IPR016181">
    <property type="entry name" value="Acyl_CoA_acyltransferase"/>
</dbReference>
<dbReference type="EMBL" id="KI966409">
    <property type="protein sequence ID" value="EWC47618.1"/>
    <property type="molecule type" value="Genomic_DNA"/>
</dbReference>
<keyword evidence="3" id="KW-1185">Reference proteome</keyword>
<dbReference type="Gene3D" id="3.40.630.30">
    <property type="match status" value="1"/>
</dbReference>
<evidence type="ECO:0000259" key="1">
    <source>
        <dbReference type="PROSITE" id="PS51186"/>
    </source>
</evidence>
<dbReference type="AlphaFoldDB" id="W7I641"/>
<reference evidence="2 3" key="1">
    <citation type="submission" date="2013-05" db="EMBL/GenBank/DDBJ databases">
        <title>Drechslerella stenobrocha genome reveals carnivorous origination and mechanical trapping mechanism of predatory fungi.</title>
        <authorList>
            <person name="Liu X."/>
            <person name="Zhang W."/>
            <person name="Liu K."/>
        </authorList>
    </citation>
    <scope>NUCLEOTIDE SEQUENCE [LARGE SCALE GENOMIC DNA]</scope>
    <source>
        <strain evidence="2 3">248</strain>
    </source>
</reference>
<evidence type="ECO:0000313" key="2">
    <source>
        <dbReference type="EMBL" id="EWC47618.1"/>
    </source>
</evidence>
<dbReference type="InterPro" id="IPR000182">
    <property type="entry name" value="GNAT_dom"/>
</dbReference>
<proteinExistence type="predicted"/>
<dbReference type="HOGENOM" id="CLU_2333598_0_0_1"/>
<dbReference type="Proteomes" id="UP000024837">
    <property type="component" value="Unassembled WGS sequence"/>
</dbReference>
<dbReference type="InterPro" id="IPR052523">
    <property type="entry name" value="Trichothecene_AcTrans"/>
</dbReference>
<sequence length="98" mass="11027">MGNRVHLKGEFVCVDPEYQGKGLAAALFEFACHRCDLNGVEFYTDATPISAPMYAKYFGFEPMRQISMPSRPGDYAEYTVIAMVRPPRPFGSRPKSKL</sequence>
<name>W7I641_9PEZI</name>
<dbReference type="Pfam" id="PF13673">
    <property type="entry name" value="Acetyltransf_10"/>
    <property type="match status" value="1"/>
</dbReference>
<protein>
    <recommendedName>
        <fullName evidence="1">N-acetyltransferase domain-containing protein</fullName>
    </recommendedName>
</protein>